<evidence type="ECO:0000313" key="1">
    <source>
        <dbReference type="EMBL" id="OAE25198.1"/>
    </source>
</evidence>
<name>A0A176VWK5_MARPO</name>
<keyword evidence="2" id="KW-1185">Reference proteome</keyword>
<dbReference type="AlphaFoldDB" id="A0A176VWK5"/>
<evidence type="ECO:0000313" key="2">
    <source>
        <dbReference type="Proteomes" id="UP000077202"/>
    </source>
</evidence>
<gene>
    <name evidence="1" type="ORF">AXG93_2787s1010</name>
</gene>
<comment type="caution">
    <text evidence="1">The sequence shown here is derived from an EMBL/GenBank/DDBJ whole genome shotgun (WGS) entry which is preliminary data.</text>
</comment>
<protein>
    <submittedName>
        <fullName evidence="1">Uncharacterized protein</fullName>
    </submittedName>
</protein>
<accession>A0A176VWK5</accession>
<organism evidence="1 2">
    <name type="scientific">Marchantia polymorpha subsp. ruderalis</name>
    <dbReference type="NCBI Taxonomy" id="1480154"/>
    <lineage>
        <taxon>Eukaryota</taxon>
        <taxon>Viridiplantae</taxon>
        <taxon>Streptophyta</taxon>
        <taxon>Embryophyta</taxon>
        <taxon>Marchantiophyta</taxon>
        <taxon>Marchantiopsida</taxon>
        <taxon>Marchantiidae</taxon>
        <taxon>Marchantiales</taxon>
        <taxon>Marchantiaceae</taxon>
        <taxon>Marchantia</taxon>
    </lineage>
</organism>
<proteinExistence type="predicted"/>
<sequence>MSWNVLFTPTVDDPPKKCLNAVATLVSGFYLQWMFQVIERWSADDLIPVVETVDTWGLQCLVSVQHDVGWQTRWDCQRARPDVDISGFLKAARVFTYLVYETVTIIYVNLTVGRWPHGLPSHRFTGLADRGEEVVEPLTAVARPTMFLNGD</sequence>
<dbReference type="EMBL" id="LVLJ01002382">
    <property type="protein sequence ID" value="OAE25198.1"/>
    <property type="molecule type" value="Genomic_DNA"/>
</dbReference>
<reference evidence="1" key="1">
    <citation type="submission" date="2016-03" db="EMBL/GenBank/DDBJ databases">
        <title>Mechanisms controlling the formation of the plant cell surface in tip-growing cells are functionally conserved among land plants.</title>
        <authorList>
            <person name="Honkanen S."/>
            <person name="Jones V.A."/>
            <person name="Morieri G."/>
            <person name="Champion C."/>
            <person name="Hetherington A.J."/>
            <person name="Kelly S."/>
            <person name="Saint-Marcoux D."/>
            <person name="Proust H."/>
            <person name="Prescott H."/>
            <person name="Dolan L."/>
        </authorList>
    </citation>
    <scope>NUCLEOTIDE SEQUENCE [LARGE SCALE GENOMIC DNA]</scope>
    <source>
        <tissue evidence="1">Whole gametophyte</tissue>
    </source>
</reference>
<dbReference type="Proteomes" id="UP000077202">
    <property type="component" value="Unassembled WGS sequence"/>
</dbReference>